<evidence type="ECO:0000313" key="3">
    <source>
        <dbReference type="Proteomes" id="UP001227964"/>
    </source>
</evidence>
<evidence type="ECO:0000313" key="2">
    <source>
        <dbReference type="EMBL" id="MDL0431749.1"/>
    </source>
</evidence>
<dbReference type="GO" id="GO:0016746">
    <property type="term" value="F:acyltransferase activity"/>
    <property type="evidence" value="ECO:0007669"/>
    <property type="project" value="UniProtKB-KW"/>
</dbReference>
<gene>
    <name evidence="2" type="ORF">QPM17_11460</name>
</gene>
<proteinExistence type="predicted"/>
<accession>A0ABT7IC76</accession>
<protein>
    <submittedName>
        <fullName evidence="2">N-acetyltransferase</fullName>
        <ecNumber evidence="2">2.3.1.-</ecNumber>
    </submittedName>
</protein>
<dbReference type="Pfam" id="PF13508">
    <property type="entry name" value="Acetyltransf_7"/>
    <property type="match status" value="1"/>
</dbReference>
<name>A0ABT7IC76_9GAMM</name>
<keyword evidence="2" id="KW-0808">Transferase</keyword>
<evidence type="ECO:0000259" key="1">
    <source>
        <dbReference type="PROSITE" id="PS51186"/>
    </source>
</evidence>
<dbReference type="InterPro" id="IPR050276">
    <property type="entry name" value="MshD_Acetyltransferase"/>
</dbReference>
<comment type="caution">
    <text evidence="2">The sequence shown here is derived from an EMBL/GenBank/DDBJ whole genome shotgun (WGS) entry which is preliminary data.</text>
</comment>
<sequence length="176" mass="18953">MTSQNIMIRDESETDIPAISAITLAAFQPLEISNHTEHFIIEALRAAGALSVSLVAEVDGRVVGHIAFSPVTMSDGSEGWYGLGPVSVLPDFQRQGIGKALINEGLERLKGMNANGCCLVGHPEYYRQFGFVNTDALAHEGVPAEYFFVLPFGDSVPQGRVVFHEGFNAADSRTDA</sequence>
<dbReference type="Gene3D" id="3.40.630.30">
    <property type="match status" value="1"/>
</dbReference>
<organism evidence="2 3">
    <name type="scientific">Marinobacter azerbaijanicus</name>
    <dbReference type="NCBI Taxonomy" id="3050455"/>
    <lineage>
        <taxon>Bacteria</taxon>
        <taxon>Pseudomonadati</taxon>
        <taxon>Pseudomonadota</taxon>
        <taxon>Gammaproteobacteria</taxon>
        <taxon>Pseudomonadales</taxon>
        <taxon>Marinobacteraceae</taxon>
        <taxon>Marinobacter</taxon>
    </lineage>
</organism>
<keyword evidence="3" id="KW-1185">Reference proteome</keyword>
<dbReference type="InterPro" id="IPR000182">
    <property type="entry name" value="GNAT_dom"/>
</dbReference>
<reference evidence="2 3" key="1">
    <citation type="submission" date="2023-06" db="EMBL/GenBank/DDBJ databases">
        <title>Marinobacter azerbaijanicus a moderately halophilic, isolated from Urmia Lake in Azerbaijan region of Iran.</title>
        <authorList>
            <person name="Sanchez-Porro C."/>
            <person name="Aghdam E.M."/>
            <person name="Saheb S.M."/>
            <person name="Tarhriz V."/>
            <person name="Kazemi E."/>
            <person name="Ammozegar M.A."/>
            <person name="Ventosa A."/>
            <person name="Hejazi M.S."/>
        </authorList>
    </citation>
    <scope>NUCLEOTIDE SEQUENCE [LARGE SCALE GENOMIC DNA]</scope>
    <source>
        <strain evidence="2 3">TBZ242</strain>
    </source>
</reference>
<dbReference type="EMBL" id="JASSVS010000005">
    <property type="protein sequence ID" value="MDL0431749.1"/>
    <property type="molecule type" value="Genomic_DNA"/>
</dbReference>
<dbReference type="RefSeq" id="WP_285390875.1">
    <property type="nucleotide sequence ID" value="NZ_JASSVS010000005.1"/>
</dbReference>
<dbReference type="PANTHER" id="PTHR43617:SF2">
    <property type="entry name" value="UPF0039 PROTEIN SLL0451"/>
    <property type="match status" value="1"/>
</dbReference>
<feature type="domain" description="N-acetyltransferase" evidence="1">
    <location>
        <begin position="6"/>
        <end position="153"/>
    </location>
</feature>
<dbReference type="InterPro" id="IPR016181">
    <property type="entry name" value="Acyl_CoA_acyltransferase"/>
</dbReference>
<dbReference type="PROSITE" id="PS51186">
    <property type="entry name" value="GNAT"/>
    <property type="match status" value="1"/>
</dbReference>
<keyword evidence="2" id="KW-0012">Acyltransferase</keyword>
<dbReference type="Proteomes" id="UP001227964">
    <property type="component" value="Unassembled WGS sequence"/>
</dbReference>
<dbReference type="PANTHER" id="PTHR43617">
    <property type="entry name" value="L-AMINO ACID N-ACETYLTRANSFERASE"/>
    <property type="match status" value="1"/>
</dbReference>
<dbReference type="SUPFAM" id="SSF55729">
    <property type="entry name" value="Acyl-CoA N-acyltransferases (Nat)"/>
    <property type="match status" value="1"/>
</dbReference>
<dbReference type="EC" id="2.3.1.-" evidence="2"/>
<dbReference type="CDD" id="cd04301">
    <property type="entry name" value="NAT_SF"/>
    <property type="match status" value="1"/>
</dbReference>